<keyword evidence="5 9" id="KW-0560">Oxidoreductase</keyword>
<feature type="binding site" evidence="9">
    <location>
        <position position="123"/>
    </location>
    <ligand>
        <name>NADPH</name>
        <dbReference type="ChEBI" id="CHEBI:57783"/>
    </ligand>
</feature>
<dbReference type="GO" id="GO:0030604">
    <property type="term" value="F:1-deoxy-D-xylulose-5-phosphate reductoisomerase activity"/>
    <property type="evidence" value="ECO:0007669"/>
    <property type="project" value="UniProtKB-UniRule"/>
</dbReference>
<dbReference type="GO" id="GO:0016853">
    <property type="term" value="F:isomerase activity"/>
    <property type="evidence" value="ECO:0007669"/>
    <property type="project" value="UniProtKB-KW"/>
</dbReference>
<evidence type="ECO:0000256" key="6">
    <source>
        <dbReference type="ARBA" id="ARBA00023211"/>
    </source>
</evidence>
<keyword evidence="4 9" id="KW-0521">NADP</keyword>
<dbReference type="SUPFAM" id="SSF69055">
    <property type="entry name" value="1-deoxy-D-xylulose-5-phosphate reductoisomerase, C-terminal domain"/>
    <property type="match status" value="1"/>
</dbReference>
<dbReference type="GO" id="GO:0051484">
    <property type="term" value="P:isopentenyl diphosphate biosynthetic process, methylerythritol 4-phosphate pathway involved in terpenoid biosynthetic process"/>
    <property type="evidence" value="ECO:0007669"/>
    <property type="project" value="UniProtKB-ARBA"/>
</dbReference>
<feature type="binding site" evidence="9">
    <location>
        <position position="150"/>
    </location>
    <ligand>
        <name>1-deoxy-D-xylulose 5-phosphate</name>
        <dbReference type="ChEBI" id="CHEBI:57792"/>
    </ligand>
</feature>
<dbReference type="InterPro" id="IPR013644">
    <property type="entry name" value="DXP_reductoisomerase_C"/>
</dbReference>
<keyword evidence="14" id="KW-1185">Reference proteome</keyword>
<dbReference type="InterPro" id="IPR013512">
    <property type="entry name" value="DXP_reductoisomerase_N"/>
</dbReference>
<comment type="catalytic activity">
    <reaction evidence="8">
        <text>2-C-methyl-D-erythritol 4-phosphate + NADP(+) = 1-deoxy-D-xylulose 5-phosphate + NADPH + H(+)</text>
        <dbReference type="Rhea" id="RHEA:13717"/>
        <dbReference type="ChEBI" id="CHEBI:15378"/>
        <dbReference type="ChEBI" id="CHEBI:57783"/>
        <dbReference type="ChEBI" id="CHEBI:57792"/>
        <dbReference type="ChEBI" id="CHEBI:58262"/>
        <dbReference type="ChEBI" id="CHEBI:58349"/>
        <dbReference type="EC" id="1.1.1.267"/>
    </reaction>
    <physiologicalReaction direction="right-to-left" evidence="8">
        <dbReference type="Rhea" id="RHEA:13719"/>
    </physiologicalReaction>
</comment>
<dbReference type="FunFam" id="3.40.50.720:FF:000045">
    <property type="entry name" value="1-deoxy-D-xylulose 5-phosphate reductoisomerase"/>
    <property type="match status" value="1"/>
</dbReference>
<comment type="cofactor">
    <cofactor evidence="9">
        <name>Mg(2+)</name>
        <dbReference type="ChEBI" id="CHEBI:18420"/>
    </cofactor>
    <cofactor evidence="9">
        <name>Mn(2+)</name>
        <dbReference type="ChEBI" id="CHEBI:29035"/>
    </cofactor>
</comment>
<dbReference type="InterPro" id="IPR026877">
    <property type="entry name" value="DXPR_C"/>
</dbReference>
<evidence type="ECO:0000256" key="1">
    <source>
        <dbReference type="ARBA" id="ARBA00005094"/>
    </source>
</evidence>
<feature type="domain" description="1-deoxy-D-xylulose 5-phosphate reductoisomerase C-terminal" evidence="11">
    <location>
        <begin position="145"/>
        <end position="228"/>
    </location>
</feature>
<organism evidence="13 14">
    <name type="scientific">Candidatus Electrothrix marina</name>
    <dbReference type="NCBI Taxonomy" id="1859130"/>
    <lineage>
        <taxon>Bacteria</taxon>
        <taxon>Pseudomonadati</taxon>
        <taxon>Thermodesulfobacteriota</taxon>
        <taxon>Desulfobulbia</taxon>
        <taxon>Desulfobulbales</taxon>
        <taxon>Desulfobulbaceae</taxon>
        <taxon>Candidatus Electrothrix</taxon>
    </lineage>
</organism>
<feature type="binding site" evidence="9">
    <location>
        <position position="151"/>
    </location>
    <ligand>
        <name>1-deoxy-D-xylulose 5-phosphate</name>
        <dbReference type="ChEBI" id="CHEBI:57792"/>
    </ligand>
</feature>
<keyword evidence="3 9" id="KW-0479">Metal-binding</keyword>
<feature type="domain" description="1-deoxy-D-xylulose 5-phosphate reductoisomerase N-terminal" evidence="10">
    <location>
        <begin position="4"/>
        <end position="131"/>
    </location>
</feature>
<feature type="binding site" evidence="9">
    <location>
        <position position="125"/>
    </location>
    <ligand>
        <name>NADPH</name>
        <dbReference type="ChEBI" id="CHEBI:57783"/>
    </ligand>
</feature>
<evidence type="ECO:0000256" key="5">
    <source>
        <dbReference type="ARBA" id="ARBA00023002"/>
    </source>
</evidence>
<gene>
    <name evidence="9" type="primary">dxr</name>
    <name evidence="13" type="ORF">VU01_10313</name>
</gene>
<dbReference type="NCBIfam" id="NF009114">
    <property type="entry name" value="PRK12464.1"/>
    <property type="match status" value="1"/>
</dbReference>
<dbReference type="EMBL" id="MTKS01000031">
    <property type="protein sequence ID" value="RWX52179.1"/>
    <property type="molecule type" value="Genomic_DNA"/>
</dbReference>
<keyword evidence="13" id="KW-0413">Isomerase</keyword>
<keyword evidence="6 9" id="KW-0464">Manganese</keyword>
<dbReference type="PIRSF" id="PIRSF006205">
    <property type="entry name" value="Dxp_reductismrs"/>
    <property type="match status" value="1"/>
</dbReference>
<evidence type="ECO:0000259" key="12">
    <source>
        <dbReference type="Pfam" id="PF13288"/>
    </source>
</evidence>
<feature type="binding site" evidence="9">
    <location>
        <position position="220"/>
    </location>
    <ligand>
        <name>Mn(2+)</name>
        <dbReference type="ChEBI" id="CHEBI:29035"/>
    </ligand>
</feature>
<keyword evidence="7 9" id="KW-0414">Isoprene biosynthesis</keyword>
<feature type="binding site" evidence="9">
    <location>
        <position position="13"/>
    </location>
    <ligand>
        <name>NADPH</name>
        <dbReference type="ChEBI" id="CHEBI:57783"/>
    </ligand>
</feature>
<reference evidence="13 14" key="1">
    <citation type="submission" date="2017-01" db="EMBL/GenBank/DDBJ databases">
        <title>The cable genome- insights into the physiology and evolution of filamentous bacteria capable of sulfide oxidation via long distance electron transfer.</title>
        <authorList>
            <person name="Schreiber L."/>
            <person name="Bjerg J.T."/>
            <person name="Boggild A."/>
            <person name="Van De Vossenberg J."/>
            <person name="Meysman F."/>
            <person name="Nielsen L.P."/>
            <person name="Schramm A."/>
            <person name="Kjeldsen K.U."/>
        </authorList>
    </citation>
    <scope>NUCLEOTIDE SEQUENCE [LARGE SCALE GENOMIC DNA]</scope>
    <source>
        <strain evidence="13">A5</strain>
    </source>
</reference>
<comment type="caution">
    <text evidence="13">The sequence shown here is derived from an EMBL/GenBank/DDBJ whole genome shotgun (WGS) entry which is preliminary data.</text>
</comment>
<dbReference type="AlphaFoldDB" id="A0A444JGG2"/>
<dbReference type="Proteomes" id="UP000288892">
    <property type="component" value="Unassembled WGS sequence"/>
</dbReference>
<feature type="binding site" evidence="9">
    <location>
        <position position="217"/>
    </location>
    <ligand>
        <name>1-deoxy-D-xylulose 5-phosphate</name>
        <dbReference type="ChEBI" id="CHEBI:57792"/>
    </ligand>
</feature>
<sequence>MKSISLLGSTGSIGKNVLNVVRSFPDRFRVVGLSAGRNITELAVQVQEFQPECISVADQSLAAQLIAMLPEEYREKVFWGEEGNRKVATVPAAEMVVSAVVGAAGLLPTLAAIAEGKDIGLANKETLVMAGRLVMESAQKHKVALLPIDSEHSAIFQALEAGRRDDVGMIILTASGGPFRTLDKEGLRRVTPDQALAHPNWDMGRKISIDSATMMNKGLEVIEACRLFDVPVEKIRVVVHPESIVHSLVEYIDGSVMAQLGIPDMRIPIAYALSYPERMPLNLSRLSLSECGKLSFEKPDYDRFPALRLAFRVMEEGGVKPAVLNAANEVAVAAFLDEQIGFTDITAIVAATLNQFAPGDDLDLDAILAADGKAREMAKEEVAQRDLV</sequence>
<dbReference type="EC" id="1.1.1.267" evidence="9"/>
<feature type="binding site" evidence="9">
    <location>
        <position position="175"/>
    </location>
    <ligand>
        <name>1-deoxy-D-xylulose 5-phosphate</name>
        <dbReference type="ChEBI" id="CHEBI:57792"/>
    </ligand>
</feature>
<protein>
    <recommendedName>
        <fullName evidence="9">1-deoxy-D-xylulose 5-phosphate reductoisomerase</fullName>
        <shortName evidence="9">DXP reductoisomerase</shortName>
        <ecNumber evidence="9">1.1.1.267</ecNumber>
    </recommendedName>
    <alternativeName>
        <fullName evidence="9">1-deoxyxylulose-5-phosphate reductoisomerase</fullName>
    </alternativeName>
    <alternativeName>
        <fullName evidence="9">2-C-methyl-D-erythritol 4-phosphate synthase</fullName>
    </alternativeName>
</protein>
<feature type="binding site" evidence="9">
    <location>
        <position position="38"/>
    </location>
    <ligand>
        <name>NADPH</name>
        <dbReference type="ChEBI" id="CHEBI:57783"/>
    </ligand>
</feature>
<dbReference type="InterPro" id="IPR036169">
    <property type="entry name" value="DXPR_C_sf"/>
</dbReference>
<feature type="binding site" evidence="9">
    <location>
        <position position="149"/>
    </location>
    <ligand>
        <name>Mn(2+)</name>
        <dbReference type="ChEBI" id="CHEBI:29035"/>
    </ligand>
</feature>
<accession>A0A444JGG2</accession>
<dbReference type="GO" id="GO:0070402">
    <property type="term" value="F:NADPH binding"/>
    <property type="evidence" value="ECO:0007669"/>
    <property type="project" value="InterPro"/>
</dbReference>
<feature type="binding site" evidence="9">
    <location>
        <position position="216"/>
    </location>
    <ligand>
        <name>1-deoxy-D-xylulose 5-phosphate</name>
        <dbReference type="ChEBI" id="CHEBI:57792"/>
    </ligand>
</feature>
<dbReference type="UniPathway" id="UPA00056">
    <property type="reaction ID" value="UER00092"/>
</dbReference>
<evidence type="ECO:0000256" key="9">
    <source>
        <dbReference type="HAMAP-Rule" id="MF_00183"/>
    </source>
</evidence>
<dbReference type="Pfam" id="PF02670">
    <property type="entry name" value="DXP_reductoisom"/>
    <property type="match status" value="1"/>
</dbReference>
<feature type="binding site" evidence="9">
    <location>
        <position position="37"/>
    </location>
    <ligand>
        <name>NADPH</name>
        <dbReference type="ChEBI" id="CHEBI:57783"/>
    </ligand>
</feature>
<feature type="binding site" evidence="9">
    <location>
        <position position="10"/>
    </location>
    <ligand>
        <name>NADPH</name>
        <dbReference type="ChEBI" id="CHEBI:57783"/>
    </ligand>
</feature>
<feature type="binding site" evidence="9">
    <location>
        <position position="198"/>
    </location>
    <ligand>
        <name>1-deoxy-D-xylulose 5-phosphate</name>
        <dbReference type="ChEBI" id="CHEBI:57792"/>
    </ligand>
</feature>
<feature type="binding site" evidence="9">
    <location>
        <position position="204"/>
    </location>
    <ligand>
        <name>NADPH</name>
        <dbReference type="ChEBI" id="CHEBI:57783"/>
    </ligand>
</feature>
<comment type="function">
    <text evidence="9">Catalyzes the NADPH-dependent rearrangement and reduction of 1-deoxy-D-xylulose-5-phosphate (DXP) to 2-C-methyl-D-erythritol 4-phosphate (MEP).</text>
</comment>
<comment type="similarity">
    <text evidence="2 9">Belongs to the DXR family.</text>
</comment>
<dbReference type="HAMAP" id="MF_00183">
    <property type="entry name" value="DXP_reductoisom"/>
    <property type="match status" value="1"/>
</dbReference>
<dbReference type="Gene3D" id="1.10.1740.10">
    <property type="match status" value="1"/>
</dbReference>
<name>A0A444JGG2_9BACT</name>
<evidence type="ECO:0000259" key="11">
    <source>
        <dbReference type="Pfam" id="PF08436"/>
    </source>
</evidence>
<feature type="binding site" evidence="9">
    <location>
        <position position="11"/>
    </location>
    <ligand>
        <name>NADPH</name>
        <dbReference type="ChEBI" id="CHEBI:57783"/>
    </ligand>
</feature>
<dbReference type="InterPro" id="IPR003821">
    <property type="entry name" value="DXP_reductoisomerase"/>
</dbReference>
<evidence type="ECO:0000256" key="3">
    <source>
        <dbReference type="ARBA" id="ARBA00022723"/>
    </source>
</evidence>
<feature type="binding site" evidence="9">
    <location>
        <position position="12"/>
    </location>
    <ligand>
        <name>NADPH</name>
        <dbReference type="ChEBI" id="CHEBI:57783"/>
    </ligand>
</feature>
<evidence type="ECO:0000256" key="8">
    <source>
        <dbReference type="ARBA" id="ARBA00048543"/>
    </source>
</evidence>
<evidence type="ECO:0000313" key="13">
    <source>
        <dbReference type="EMBL" id="RWX52179.1"/>
    </source>
</evidence>
<dbReference type="Pfam" id="PF13288">
    <property type="entry name" value="DXPR_C"/>
    <property type="match status" value="1"/>
</dbReference>
<dbReference type="SUPFAM" id="SSF55347">
    <property type="entry name" value="Glyceraldehyde-3-phosphate dehydrogenase-like, C-terminal domain"/>
    <property type="match status" value="1"/>
</dbReference>
<keyword evidence="9" id="KW-0460">Magnesium</keyword>
<dbReference type="Gene3D" id="3.40.50.720">
    <property type="entry name" value="NAD(P)-binding Rossmann-like Domain"/>
    <property type="match status" value="1"/>
</dbReference>
<dbReference type="NCBIfam" id="TIGR00243">
    <property type="entry name" value="Dxr"/>
    <property type="match status" value="1"/>
</dbReference>
<evidence type="ECO:0000313" key="14">
    <source>
        <dbReference type="Proteomes" id="UP000288892"/>
    </source>
</evidence>
<evidence type="ECO:0000256" key="4">
    <source>
        <dbReference type="ARBA" id="ARBA00022857"/>
    </source>
</evidence>
<feature type="binding site" evidence="9">
    <location>
        <position position="151"/>
    </location>
    <ligand>
        <name>Mn(2+)</name>
        <dbReference type="ChEBI" id="CHEBI:29035"/>
    </ligand>
</feature>
<dbReference type="GO" id="GO:0030145">
    <property type="term" value="F:manganese ion binding"/>
    <property type="evidence" value="ECO:0007669"/>
    <property type="project" value="TreeGrafter"/>
</dbReference>
<dbReference type="SUPFAM" id="SSF51735">
    <property type="entry name" value="NAD(P)-binding Rossmann-fold domains"/>
    <property type="match status" value="1"/>
</dbReference>
<feature type="binding site" evidence="9">
    <location>
        <position position="36"/>
    </location>
    <ligand>
        <name>NADPH</name>
        <dbReference type="ChEBI" id="CHEBI:57783"/>
    </ligand>
</feature>
<proteinExistence type="inferred from homology"/>
<evidence type="ECO:0000256" key="2">
    <source>
        <dbReference type="ARBA" id="ARBA00006825"/>
    </source>
</evidence>
<feature type="domain" description="DXP reductoisomerase C-terminal" evidence="12">
    <location>
        <begin position="260"/>
        <end position="376"/>
    </location>
</feature>
<dbReference type="InterPro" id="IPR036291">
    <property type="entry name" value="NAD(P)-bd_dom_sf"/>
</dbReference>
<evidence type="ECO:0000256" key="7">
    <source>
        <dbReference type="ARBA" id="ARBA00023229"/>
    </source>
</evidence>
<dbReference type="PANTHER" id="PTHR30525:SF0">
    <property type="entry name" value="1-DEOXY-D-XYLULOSE 5-PHOSPHATE REDUCTOISOMERASE, CHLOROPLASTIC"/>
    <property type="match status" value="1"/>
</dbReference>
<feature type="binding site" evidence="9">
    <location>
        <position position="211"/>
    </location>
    <ligand>
        <name>1-deoxy-D-xylulose 5-phosphate</name>
        <dbReference type="ChEBI" id="CHEBI:57792"/>
    </ligand>
</feature>
<feature type="binding site" evidence="9">
    <location>
        <position position="124"/>
    </location>
    <ligand>
        <name>1-deoxy-D-xylulose 5-phosphate</name>
        <dbReference type="ChEBI" id="CHEBI:57792"/>
    </ligand>
</feature>
<feature type="binding site" evidence="9">
    <location>
        <position position="220"/>
    </location>
    <ligand>
        <name>1-deoxy-D-xylulose 5-phosphate</name>
        <dbReference type="ChEBI" id="CHEBI:57792"/>
    </ligand>
</feature>
<evidence type="ECO:0000259" key="10">
    <source>
        <dbReference type="Pfam" id="PF02670"/>
    </source>
</evidence>
<dbReference type="PANTHER" id="PTHR30525">
    <property type="entry name" value="1-DEOXY-D-XYLULOSE 5-PHOSPHATE REDUCTOISOMERASE"/>
    <property type="match status" value="1"/>
</dbReference>
<comment type="pathway">
    <text evidence="1 9">Isoprenoid biosynthesis; isopentenyl diphosphate biosynthesis via DXP pathway; isopentenyl diphosphate from 1-deoxy-D-xylulose 5-phosphate: step 1/6.</text>
</comment>
<dbReference type="Pfam" id="PF08436">
    <property type="entry name" value="DXP_redisom_C"/>
    <property type="match status" value="1"/>
</dbReference>